<accession>A0A7V3ZIC6</accession>
<comment type="caution">
    <text evidence="1">The sequence shown here is derived from an EMBL/GenBank/DDBJ whole genome shotgun (WGS) entry which is preliminary data.</text>
</comment>
<proteinExistence type="predicted"/>
<name>A0A7V3ZIC6_DICTH</name>
<reference evidence="1" key="1">
    <citation type="journal article" date="2020" name="mSystems">
        <title>Genome- and Community-Level Interaction Insights into Carbon Utilization and Element Cycling Functions of Hydrothermarchaeota in Hydrothermal Sediment.</title>
        <authorList>
            <person name="Zhou Z."/>
            <person name="Liu Y."/>
            <person name="Xu W."/>
            <person name="Pan J."/>
            <person name="Luo Z.H."/>
            <person name="Li M."/>
        </authorList>
    </citation>
    <scope>NUCLEOTIDE SEQUENCE [LARGE SCALE GENOMIC DNA]</scope>
    <source>
        <strain evidence="1">SpSt-70</strain>
    </source>
</reference>
<dbReference type="AlphaFoldDB" id="A0A7V3ZIC6"/>
<protein>
    <submittedName>
        <fullName evidence="1">Uncharacterized protein</fullName>
    </submittedName>
</protein>
<organism evidence="1">
    <name type="scientific">Dictyoglomus thermophilum</name>
    <dbReference type="NCBI Taxonomy" id="14"/>
    <lineage>
        <taxon>Bacteria</taxon>
        <taxon>Pseudomonadati</taxon>
        <taxon>Dictyoglomota</taxon>
        <taxon>Dictyoglomia</taxon>
        <taxon>Dictyoglomales</taxon>
        <taxon>Dictyoglomaceae</taxon>
        <taxon>Dictyoglomus</taxon>
    </lineage>
</organism>
<dbReference type="EMBL" id="DTDV01000009">
    <property type="protein sequence ID" value="HGK23551.1"/>
    <property type="molecule type" value="Genomic_DNA"/>
</dbReference>
<dbReference type="RefSeq" id="WP_149122757.1">
    <property type="nucleotide sequence ID" value="NZ_VTFL01000002.1"/>
</dbReference>
<gene>
    <name evidence="1" type="ORF">ENU78_03760</name>
</gene>
<sequence>MLKKFLIISVLFLIFSQMVYSNQISLPQNPPLKITPSDPILFEKVEISNDINMQYTINLKNNGSYTISVKDLKVEIYHVGSNFRGAWAPSIELRKPSLDTQIQPKASFQLIYKCNNSREEILKQMDEGILTYNSPNHFRISIKYKDRYYTYEGDFLWKPQLADLKVNNVEIEDLHETKSGFHFNYLKVSIELENIGDMLPIFLKDKNQKTLETSFVKIIVRRKSDKKIVAVLNAYPEINNERENNLSIYIDTNLMISPKEKRKLTFKAEYSDPFSLIGDFDITIGFDAKIEESNIIYYHFFGDKNWQNNIVTKSVSFGSNSFEIISFYPEKLSSISPAPTTPKEFPRKENNLMYIRVNSYLPLTFANENEIKVYFNNEPLRIFSIKFLDFTKNYSKYLIWIEKLRKIEKGQFKIDILGISKFSNYLEIDNKFTGITTSSSAPFYFDSVPIYYASPDDGKSPYGLCPISIEDINLRGNAPMNLSIILRPKNLIWLEQGKGWSDVQKENPNADLSKYVSSMASVYKVYVYVRPKDKIAWNFIDGAESPITLGPDKRNIINFSIDEVKNILKGNLKGGVNEILIFVTYTYKDEEIVKEVISDMYWTEFTIK</sequence>
<evidence type="ECO:0000313" key="1">
    <source>
        <dbReference type="EMBL" id="HGK23551.1"/>
    </source>
</evidence>